<evidence type="ECO:0000313" key="2">
    <source>
        <dbReference type="EMBL" id="RHZ77579.1"/>
    </source>
</evidence>
<protein>
    <recommendedName>
        <fullName evidence="4">Peptidase M50B-like-domain-containing protein</fullName>
    </recommendedName>
</protein>
<gene>
    <name evidence="2" type="ORF">Glove_174g136</name>
</gene>
<dbReference type="AlphaFoldDB" id="A0A397INJ3"/>
<accession>A0A397INJ3</accession>
<keyword evidence="1" id="KW-0812">Transmembrane</keyword>
<organism evidence="2 3">
    <name type="scientific">Diversispora epigaea</name>
    <dbReference type="NCBI Taxonomy" id="1348612"/>
    <lineage>
        <taxon>Eukaryota</taxon>
        <taxon>Fungi</taxon>
        <taxon>Fungi incertae sedis</taxon>
        <taxon>Mucoromycota</taxon>
        <taxon>Glomeromycotina</taxon>
        <taxon>Glomeromycetes</taxon>
        <taxon>Diversisporales</taxon>
        <taxon>Diversisporaceae</taxon>
        <taxon>Diversispora</taxon>
    </lineage>
</organism>
<evidence type="ECO:0000313" key="3">
    <source>
        <dbReference type="Proteomes" id="UP000266861"/>
    </source>
</evidence>
<dbReference type="PANTHER" id="PTHR33979:SF2">
    <property type="entry name" value="PEPTIDASE M50B-LIKE-DOMAIN-CONTAINING PROTEIN"/>
    <property type="match status" value="1"/>
</dbReference>
<name>A0A397INJ3_9GLOM</name>
<feature type="transmembrane region" description="Helical" evidence="1">
    <location>
        <begin position="178"/>
        <end position="196"/>
    </location>
</feature>
<feature type="transmembrane region" description="Helical" evidence="1">
    <location>
        <begin position="31"/>
        <end position="49"/>
    </location>
</feature>
<feature type="transmembrane region" description="Helical" evidence="1">
    <location>
        <begin position="154"/>
        <end position="171"/>
    </location>
</feature>
<dbReference type="Pfam" id="PF13398">
    <property type="entry name" value="Peptidase_M50B"/>
    <property type="match status" value="1"/>
</dbReference>
<feature type="transmembrane region" description="Helical" evidence="1">
    <location>
        <begin position="107"/>
        <end position="125"/>
    </location>
</feature>
<keyword evidence="3" id="KW-1185">Reference proteome</keyword>
<evidence type="ECO:0000256" key="1">
    <source>
        <dbReference type="SAM" id="Phobius"/>
    </source>
</evidence>
<keyword evidence="1" id="KW-1133">Transmembrane helix</keyword>
<feature type="transmembrane region" description="Helical" evidence="1">
    <location>
        <begin position="132"/>
        <end position="148"/>
    </location>
</feature>
<dbReference type="Proteomes" id="UP000266861">
    <property type="component" value="Unassembled WGS sequence"/>
</dbReference>
<proteinExistence type="predicted"/>
<dbReference type="EMBL" id="PQFF01000164">
    <property type="protein sequence ID" value="RHZ77579.1"/>
    <property type="molecule type" value="Genomic_DNA"/>
</dbReference>
<dbReference type="OrthoDB" id="40823at2759"/>
<dbReference type="InterPro" id="IPR049500">
    <property type="entry name" value="Peptidase_M50B-like"/>
</dbReference>
<evidence type="ECO:0008006" key="4">
    <source>
        <dbReference type="Google" id="ProtNLM"/>
    </source>
</evidence>
<feature type="transmembrane region" description="Helical" evidence="1">
    <location>
        <begin position="223"/>
        <end position="247"/>
    </location>
</feature>
<comment type="caution">
    <text evidence="2">The sequence shown here is derived from an EMBL/GenBank/DDBJ whole genome shotgun (WGS) entry which is preliminary data.</text>
</comment>
<dbReference type="STRING" id="1348612.A0A397INJ3"/>
<keyword evidence="1" id="KW-0472">Membrane</keyword>
<dbReference type="PANTHER" id="PTHR33979">
    <property type="entry name" value="OS02G0221600 PROTEIN"/>
    <property type="match status" value="1"/>
</dbReference>
<sequence>MPIIPEHVSLFKRDASDDVVHHLTPTKDEKITLIIIGVYIFLILILWKMPVLQHILYPFKLLTVSFHEFSHAAAGCCTGAKIQGIEVDPDEGGVTRMIGGIQCCTLPAGYLGSSMIGALLIFCGFQVNASKYASIVLGLMLLIVLYWAKNWLPRILTVLFVGIIVGLWFLKGGAGLKYFVLFIGVMSCLYSVWDILEDLVFKKVNESDASKFAKLTGCCPAQFWGVIWFFISFIFLLAGVFFGLLAFHNENESTHSIVIFNIYN</sequence>
<reference evidence="2 3" key="1">
    <citation type="submission" date="2018-08" db="EMBL/GenBank/DDBJ databases">
        <title>Genome and evolution of the arbuscular mycorrhizal fungus Diversispora epigaea (formerly Glomus versiforme) and its bacterial endosymbionts.</title>
        <authorList>
            <person name="Sun X."/>
            <person name="Fei Z."/>
            <person name="Harrison M."/>
        </authorList>
    </citation>
    <scope>NUCLEOTIDE SEQUENCE [LARGE SCALE GENOMIC DNA]</scope>
    <source>
        <strain evidence="2 3">IT104</strain>
    </source>
</reference>